<evidence type="ECO:0000313" key="3">
    <source>
        <dbReference type="Proteomes" id="UP000766904"/>
    </source>
</evidence>
<feature type="transmembrane region" description="Helical" evidence="1">
    <location>
        <begin position="139"/>
        <end position="156"/>
    </location>
</feature>
<name>A0A8J8PZX1_9EURY</name>
<feature type="transmembrane region" description="Helical" evidence="1">
    <location>
        <begin position="42"/>
        <end position="60"/>
    </location>
</feature>
<dbReference type="RefSeq" id="WP_148859078.1">
    <property type="nucleotide sequence ID" value="NZ_PHNJ01000009.1"/>
</dbReference>
<comment type="caution">
    <text evidence="2">The sequence shown here is derived from an EMBL/GenBank/DDBJ whole genome shotgun (WGS) entry which is preliminary data.</text>
</comment>
<keyword evidence="1" id="KW-1133">Transmembrane helix</keyword>
<feature type="transmembrane region" description="Helical" evidence="1">
    <location>
        <begin position="99"/>
        <end position="118"/>
    </location>
</feature>
<feature type="transmembrane region" description="Helical" evidence="1">
    <location>
        <begin position="12"/>
        <end position="36"/>
    </location>
</feature>
<feature type="transmembrane region" description="Helical" evidence="1">
    <location>
        <begin position="67"/>
        <end position="87"/>
    </location>
</feature>
<gene>
    <name evidence="2" type="ORF">CV102_16410</name>
</gene>
<keyword evidence="3" id="KW-1185">Reference proteome</keyword>
<dbReference type="Proteomes" id="UP000766904">
    <property type="component" value="Unassembled WGS sequence"/>
</dbReference>
<dbReference type="EMBL" id="PHNJ01000009">
    <property type="protein sequence ID" value="TYL37550.1"/>
    <property type="molecule type" value="Genomic_DNA"/>
</dbReference>
<reference evidence="2" key="1">
    <citation type="submission" date="2017-11" db="EMBL/GenBank/DDBJ databases">
        <authorList>
            <person name="Kajale S.C."/>
            <person name="Sharma A."/>
        </authorList>
    </citation>
    <scope>NUCLEOTIDE SEQUENCE</scope>
    <source>
        <strain evidence="2">LS1_42</strain>
    </source>
</reference>
<organism evidence="2 3">
    <name type="scientific">Natronococcus pandeyae</name>
    <dbReference type="NCBI Taxonomy" id="2055836"/>
    <lineage>
        <taxon>Archaea</taxon>
        <taxon>Methanobacteriati</taxon>
        <taxon>Methanobacteriota</taxon>
        <taxon>Stenosarchaea group</taxon>
        <taxon>Halobacteria</taxon>
        <taxon>Halobacteriales</taxon>
        <taxon>Natrialbaceae</taxon>
        <taxon>Natronococcus</taxon>
    </lineage>
</organism>
<sequence>MTSTVLRIALSAGFVVGVTAGHFQLLLSYGGLIAAYVSEMQFLLVSFLGIALSTWILLSVVPIETEVFVPIAVVLPLVGGFSVHVAQGGGSELHPAVQILLVGYVLSFLAGLGLRQLLARRGDRGDRVVAPIARRKRELVAGGALLLLGGAVVSAARQPTVAISETRTTNEHASVSLEVEVETTDPASLRLVLETPAETFDGWIPRSDIENGVGTGTVRLARPSATPPVGGYDLRIETVWRRTVATASFDIEDGPLVDVVGVSVGRSDTDFGTATSIAFDVENDGDAPGVVWDHSLEIDGEPHRVMHETAVIHPDESATIGGPIGTHSADDGRWEPTLLEEGEYALVLQLESLEQTLLTYETTVEVDG</sequence>
<accession>A0A8J8PZX1</accession>
<proteinExistence type="predicted"/>
<evidence type="ECO:0000256" key="1">
    <source>
        <dbReference type="SAM" id="Phobius"/>
    </source>
</evidence>
<dbReference type="AlphaFoldDB" id="A0A8J8PZX1"/>
<keyword evidence="1" id="KW-0472">Membrane</keyword>
<keyword evidence="1" id="KW-0812">Transmembrane</keyword>
<evidence type="ECO:0000313" key="2">
    <source>
        <dbReference type="EMBL" id="TYL37550.1"/>
    </source>
</evidence>
<protein>
    <submittedName>
        <fullName evidence="2">Uncharacterized protein</fullName>
    </submittedName>
</protein>